<sequence>MSEYTTDINGLGTLHLFDAICTAGLEKHARFYQASSSKLYREVVETPQGETTPFHSRSLHGVAKLYAYWIMANYRDSAVCTSVTSLNKDVDYVKGMWRMFQQPTPVLVTGEAYPVREFVEKAFAMTISIAVFEFECSEGTGTTRLVYGCFPARTVGLARLVMLAMAAPS</sequence>
<comment type="cofactor">
    <cofactor evidence="1">
        <name>NADP(+)</name>
        <dbReference type="ChEBI" id="CHEBI:58349"/>
    </cofactor>
</comment>
<dbReference type="InterPro" id="IPR036291">
    <property type="entry name" value="NAD(P)-bd_dom_sf"/>
</dbReference>
<keyword evidence="7" id="KW-1185">Reference proteome</keyword>
<organism evidence="6 7">
    <name type="scientific">Suillus discolor</name>
    <dbReference type="NCBI Taxonomy" id="1912936"/>
    <lineage>
        <taxon>Eukaryota</taxon>
        <taxon>Fungi</taxon>
        <taxon>Dikarya</taxon>
        <taxon>Basidiomycota</taxon>
        <taxon>Agaricomycotina</taxon>
        <taxon>Agaricomycetes</taxon>
        <taxon>Agaricomycetidae</taxon>
        <taxon>Boletales</taxon>
        <taxon>Suillineae</taxon>
        <taxon>Suillaceae</taxon>
        <taxon>Suillus</taxon>
    </lineage>
</organism>
<dbReference type="EC" id="4.2.1.47" evidence="3"/>
<dbReference type="SUPFAM" id="SSF51735">
    <property type="entry name" value="NAD(P)-binding Rossmann-fold domains"/>
    <property type="match status" value="1"/>
</dbReference>
<dbReference type="PANTHER" id="PTHR43715">
    <property type="entry name" value="GDP-MANNOSE 4,6-DEHYDRATASE"/>
    <property type="match status" value="1"/>
</dbReference>
<dbReference type="GeneID" id="64695944"/>
<dbReference type="AlphaFoldDB" id="A0A9P7F6J4"/>
<dbReference type="PANTHER" id="PTHR43715:SF1">
    <property type="entry name" value="GDP-MANNOSE 4,6 DEHYDRATASE"/>
    <property type="match status" value="1"/>
</dbReference>
<evidence type="ECO:0000256" key="1">
    <source>
        <dbReference type="ARBA" id="ARBA00001937"/>
    </source>
</evidence>
<dbReference type="EMBL" id="JABBWM010000027">
    <property type="protein sequence ID" value="KAG2108495.1"/>
    <property type="molecule type" value="Genomic_DNA"/>
</dbReference>
<dbReference type="Gene3D" id="3.40.50.720">
    <property type="entry name" value="NAD(P)-binding Rossmann-like Domain"/>
    <property type="match status" value="1"/>
</dbReference>
<evidence type="ECO:0000256" key="3">
    <source>
        <dbReference type="ARBA" id="ARBA00011989"/>
    </source>
</evidence>
<dbReference type="OrthoDB" id="10253554at2759"/>
<reference evidence="6" key="1">
    <citation type="journal article" date="2020" name="New Phytol.">
        <title>Comparative genomics reveals dynamic genome evolution in host specialist ectomycorrhizal fungi.</title>
        <authorList>
            <person name="Lofgren L.A."/>
            <person name="Nguyen N.H."/>
            <person name="Vilgalys R."/>
            <person name="Ruytinx J."/>
            <person name="Liao H.L."/>
            <person name="Branco S."/>
            <person name="Kuo A."/>
            <person name="LaButti K."/>
            <person name="Lipzen A."/>
            <person name="Andreopoulos W."/>
            <person name="Pangilinan J."/>
            <person name="Riley R."/>
            <person name="Hundley H."/>
            <person name="Na H."/>
            <person name="Barry K."/>
            <person name="Grigoriev I.V."/>
            <person name="Stajich J.E."/>
            <person name="Kennedy P.G."/>
        </authorList>
    </citation>
    <scope>NUCLEOTIDE SEQUENCE</scope>
    <source>
        <strain evidence="6">FC423</strain>
    </source>
</reference>
<feature type="domain" description="NAD(P)-binding" evidence="5">
    <location>
        <begin position="2"/>
        <end position="80"/>
    </location>
</feature>
<dbReference type="Pfam" id="PF16363">
    <property type="entry name" value="GDP_Man_Dehyd"/>
    <property type="match status" value="1"/>
</dbReference>
<dbReference type="RefSeq" id="XP_041292940.1">
    <property type="nucleotide sequence ID" value="XM_041433685.1"/>
</dbReference>
<dbReference type="GO" id="GO:0042351">
    <property type="term" value="P:'de novo' GDP-L-fucose biosynthetic process"/>
    <property type="evidence" value="ECO:0007669"/>
    <property type="project" value="TreeGrafter"/>
</dbReference>
<evidence type="ECO:0000259" key="5">
    <source>
        <dbReference type="Pfam" id="PF16363"/>
    </source>
</evidence>
<evidence type="ECO:0000313" key="7">
    <source>
        <dbReference type="Proteomes" id="UP000823399"/>
    </source>
</evidence>
<accession>A0A9P7F6J4</accession>
<evidence type="ECO:0000256" key="2">
    <source>
        <dbReference type="ARBA" id="ARBA00009263"/>
    </source>
</evidence>
<comment type="caution">
    <text evidence="6">The sequence shown here is derived from an EMBL/GenBank/DDBJ whole genome shotgun (WGS) entry which is preliminary data.</text>
</comment>
<proteinExistence type="inferred from homology"/>
<keyword evidence="4" id="KW-0456">Lyase</keyword>
<name>A0A9P7F6J4_9AGAM</name>
<dbReference type="GO" id="GO:0008446">
    <property type="term" value="F:GDP-mannose 4,6-dehydratase activity"/>
    <property type="evidence" value="ECO:0007669"/>
    <property type="project" value="UniProtKB-EC"/>
</dbReference>
<dbReference type="InterPro" id="IPR016040">
    <property type="entry name" value="NAD(P)-bd_dom"/>
</dbReference>
<evidence type="ECO:0000256" key="4">
    <source>
        <dbReference type="ARBA" id="ARBA00023239"/>
    </source>
</evidence>
<comment type="similarity">
    <text evidence="2">Belongs to the NAD(P)-dependent epimerase/dehydratase family. GDP-mannose 4,6-dehydratase subfamily.</text>
</comment>
<gene>
    <name evidence="6" type="ORF">F5147DRAFT_652848</name>
</gene>
<dbReference type="FunFam" id="3.40.50.720:FF:000924">
    <property type="entry name" value="GDP-mannose 4,6 dehydratase"/>
    <property type="match status" value="1"/>
</dbReference>
<evidence type="ECO:0000313" key="6">
    <source>
        <dbReference type="EMBL" id="KAG2108495.1"/>
    </source>
</evidence>
<dbReference type="InterPro" id="IPR006368">
    <property type="entry name" value="GDP_Man_deHydtase"/>
</dbReference>
<dbReference type="Proteomes" id="UP000823399">
    <property type="component" value="Unassembled WGS sequence"/>
</dbReference>
<protein>
    <recommendedName>
        <fullName evidence="3">GDP-mannose 4,6-dehydratase</fullName>
        <ecNumber evidence="3">4.2.1.47</ecNumber>
    </recommendedName>
</protein>